<dbReference type="InterPro" id="IPR018376">
    <property type="entry name" value="Enoyl-CoA_hyd/isom_CS"/>
</dbReference>
<dbReference type="SUPFAM" id="SSF52096">
    <property type="entry name" value="ClpP/crotonase"/>
    <property type="match status" value="1"/>
</dbReference>
<dbReference type="InterPro" id="IPR001753">
    <property type="entry name" value="Enoyl-CoA_hydra/iso"/>
</dbReference>
<dbReference type="EMBL" id="OX336137">
    <property type="protein sequence ID" value="CAI2717958.1"/>
    <property type="molecule type" value="Genomic_DNA"/>
</dbReference>
<protein>
    <submittedName>
        <fullName evidence="3">Enoyl-CoA hydratase</fullName>
        <ecNumber evidence="3">4.2.1.17</ecNumber>
    </submittedName>
</protein>
<evidence type="ECO:0000256" key="1">
    <source>
        <dbReference type="ARBA" id="ARBA00005254"/>
    </source>
</evidence>
<evidence type="ECO:0000313" key="3">
    <source>
        <dbReference type="EMBL" id="CAI2717958.1"/>
    </source>
</evidence>
<dbReference type="PROSITE" id="PS00166">
    <property type="entry name" value="ENOYL_COA_HYDRATASE"/>
    <property type="match status" value="1"/>
</dbReference>
<gene>
    <name evidence="3" type="primary">fadB</name>
    <name evidence="3" type="ORF">NSPWAT_1099</name>
</gene>
<sequence>MNDTTHLSQIVEDSTAVLTLNNPPVNALSCAVLNELAHRIQQIAADPDIRTVVIHSALPKFFSAGANIQELAALRNSREGQVYAERGQAVLHQIEHLPKPAIAAIEGVCLGGGLELALACPLRIATTASRLGLPEVNLGLLPGFGGTVRLARLLGTTQAMNMILLAKEIDGAEAARLGIVHQVVKPGTALETALELARQIQSKSPASVAAILCTLLPRDDTLEKHAFEKEARLFGARFDTEDAKEGIRAFLEKRVPQFQGR</sequence>
<evidence type="ECO:0000256" key="2">
    <source>
        <dbReference type="RuleBase" id="RU003707"/>
    </source>
</evidence>
<dbReference type="Proteomes" id="UP001157733">
    <property type="component" value="Chromosome"/>
</dbReference>
<dbReference type="PANTHER" id="PTHR11941">
    <property type="entry name" value="ENOYL-COA HYDRATASE-RELATED"/>
    <property type="match status" value="1"/>
</dbReference>
<proteinExistence type="inferred from homology"/>
<organism evidence="3 4">
    <name type="scientific">Nitrospina watsonii</name>
    <dbReference type="NCBI Taxonomy" id="1323948"/>
    <lineage>
        <taxon>Bacteria</taxon>
        <taxon>Pseudomonadati</taxon>
        <taxon>Nitrospinota/Tectimicrobiota group</taxon>
        <taxon>Nitrospinota</taxon>
        <taxon>Nitrospinia</taxon>
        <taxon>Nitrospinales</taxon>
        <taxon>Nitrospinaceae</taxon>
        <taxon>Nitrospina</taxon>
    </lineage>
</organism>
<dbReference type="Gene3D" id="3.90.226.10">
    <property type="entry name" value="2-enoyl-CoA Hydratase, Chain A, domain 1"/>
    <property type="match status" value="1"/>
</dbReference>
<comment type="similarity">
    <text evidence="1 2">Belongs to the enoyl-CoA hydratase/isomerase family.</text>
</comment>
<dbReference type="PANTHER" id="PTHR11941:SF175">
    <property type="entry name" value="ENOYL-COA HYDRATASE-RELATED"/>
    <property type="match status" value="1"/>
</dbReference>
<accession>A0ABN8W0I5</accession>
<reference evidence="3 4" key="1">
    <citation type="submission" date="2022-09" db="EMBL/GenBank/DDBJ databases">
        <authorList>
            <person name="Kop L."/>
        </authorList>
    </citation>
    <scope>NUCLEOTIDE SEQUENCE [LARGE SCALE GENOMIC DNA]</scope>
    <source>
        <strain evidence="3 4">347</strain>
    </source>
</reference>
<name>A0ABN8W0I5_9BACT</name>
<dbReference type="Pfam" id="PF00378">
    <property type="entry name" value="ECH_1"/>
    <property type="match status" value="1"/>
</dbReference>
<dbReference type="EC" id="4.2.1.17" evidence="3"/>
<dbReference type="RefSeq" id="WP_282010872.1">
    <property type="nucleotide sequence ID" value="NZ_OX336137.1"/>
</dbReference>
<dbReference type="GO" id="GO:0004300">
    <property type="term" value="F:enoyl-CoA hydratase activity"/>
    <property type="evidence" value="ECO:0007669"/>
    <property type="project" value="UniProtKB-EC"/>
</dbReference>
<dbReference type="CDD" id="cd06558">
    <property type="entry name" value="crotonase-like"/>
    <property type="match status" value="1"/>
</dbReference>
<keyword evidence="3" id="KW-0456">Lyase</keyword>
<dbReference type="InterPro" id="IPR029045">
    <property type="entry name" value="ClpP/crotonase-like_dom_sf"/>
</dbReference>
<keyword evidence="4" id="KW-1185">Reference proteome</keyword>
<evidence type="ECO:0000313" key="4">
    <source>
        <dbReference type="Proteomes" id="UP001157733"/>
    </source>
</evidence>